<dbReference type="Proteomes" id="UP000231632">
    <property type="component" value="Unassembled WGS sequence"/>
</dbReference>
<feature type="domain" description="TonB C-terminal" evidence="11">
    <location>
        <begin position="123"/>
        <end position="207"/>
    </location>
</feature>
<dbReference type="NCBIfam" id="TIGR01352">
    <property type="entry name" value="tonB_Cterm"/>
    <property type="match status" value="1"/>
</dbReference>
<feature type="compositionally biased region" description="Polar residues" evidence="10">
    <location>
        <begin position="54"/>
        <end position="67"/>
    </location>
</feature>
<evidence type="ECO:0000256" key="10">
    <source>
        <dbReference type="SAM" id="MobiDB-lite"/>
    </source>
</evidence>
<comment type="caution">
    <text evidence="12">The sequence shown here is derived from an EMBL/GenBank/DDBJ whole genome shotgun (WGS) entry which is preliminary data.</text>
</comment>
<accession>A0A1L8CL24</accession>
<dbReference type="GO" id="GO:0015031">
    <property type="term" value="P:protein transport"/>
    <property type="evidence" value="ECO:0007669"/>
    <property type="project" value="UniProtKB-KW"/>
</dbReference>
<evidence type="ECO:0000256" key="4">
    <source>
        <dbReference type="ARBA" id="ARBA00022475"/>
    </source>
</evidence>
<dbReference type="AlphaFoldDB" id="A0A1L8CL24"/>
<name>A0A1L8CL24_9PROT</name>
<evidence type="ECO:0000256" key="7">
    <source>
        <dbReference type="ARBA" id="ARBA00022927"/>
    </source>
</evidence>
<keyword evidence="8" id="KW-1133">Transmembrane helix</keyword>
<reference evidence="12 13" key="1">
    <citation type="journal article" date="2017" name="Arch. Microbiol.">
        <title>Mariprofundus micogutta sp. nov., a novel iron-oxidizing zetaproteobacterium isolated from a deep-sea hydrothermal field at the Bayonnaise knoll of the Izu-Ogasawara arc, and a description of Mariprofundales ord. nov. and Zetaproteobacteria classis nov.</title>
        <authorList>
            <person name="Makita H."/>
            <person name="Tanaka E."/>
            <person name="Mitsunobu S."/>
            <person name="Miyazaki M."/>
            <person name="Nunoura T."/>
            <person name="Uematsu K."/>
            <person name="Takaki Y."/>
            <person name="Nishi S."/>
            <person name="Shimamura S."/>
            <person name="Takai K."/>
        </authorList>
    </citation>
    <scope>NUCLEOTIDE SEQUENCE [LARGE SCALE GENOMIC DNA]</scope>
    <source>
        <strain evidence="12 13">ET2</strain>
    </source>
</reference>
<keyword evidence="6" id="KW-0812">Transmembrane</keyword>
<evidence type="ECO:0000256" key="9">
    <source>
        <dbReference type="ARBA" id="ARBA00023136"/>
    </source>
</evidence>
<dbReference type="GO" id="GO:0031992">
    <property type="term" value="F:energy transducer activity"/>
    <property type="evidence" value="ECO:0007669"/>
    <property type="project" value="TreeGrafter"/>
</dbReference>
<evidence type="ECO:0000256" key="8">
    <source>
        <dbReference type="ARBA" id="ARBA00022989"/>
    </source>
</evidence>
<comment type="similarity">
    <text evidence="2">Belongs to the TonB family.</text>
</comment>
<evidence type="ECO:0000313" key="12">
    <source>
        <dbReference type="EMBL" id="GAV19616.1"/>
    </source>
</evidence>
<dbReference type="PROSITE" id="PS52015">
    <property type="entry name" value="TONB_CTD"/>
    <property type="match status" value="1"/>
</dbReference>
<evidence type="ECO:0000259" key="11">
    <source>
        <dbReference type="PROSITE" id="PS52015"/>
    </source>
</evidence>
<dbReference type="InterPro" id="IPR006260">
    <property type="entry name" value="TonB/TolA_C"/>
</dbReference>
<dbReference type="STRING" id="1921010.MMIC_P0565"/>
<organism evidence="12 13">
    <name type="scientific">Mariprofundus micogutta</name>
    <dbReference type="NCBI Taxonomy" id="1921010"/>
    <lineage>
        <taxon>Bacteria</taxon>
        <taxon>Pseudomonadati</taxon>
        <taxon>Pseudomonadota</taxon>
        <taxon>Candidatius Mariprofundia</taxon>
        <taxon>Mariprofundales</taxon>
        <taxon>Mariprofundaceae</taxon>
        <taxon>Mariprofundus</taxon>
    </lineage>
</organism>
<dbReference type="SUPFAM" id="SSF74653">
    <property type="entry name" value="TolA/TonB C-terminal domain"/>
    <property type="match status" value="1"/>
</dbReference>
<gene>
    <name evidence="12" type="ORF">MMIC_P0565</name>
</gene>
<dbReference type="PANTHER" id="PTHR33446">
    <property type="entry name" value="PROTEIN TONB-RELATED"/>
    <property type="match status" value="1"/>
</dbReference>
<protein>
    <submittedName>
        <fullName evidence="12">Transport protein TonB</fullName>
    </submittedName>
</protein>
<dbReference type="InterPro" id="IPR037682">
    <property type="entry name" value="TonB_C"/>
</dbReference>
<dbReference type="EMBL" id="BDFD01000003">
    <property type="protein sequence ID" value="GAV19616.1"/>
    <property type="molecule type" value="Genomic_DNA"/>
</dbReference>
<keyword evidence="7" id="KW-0653">Protein transport</keyword>
<evidence type="ECO:0000256" key="3">
    <source>
        <dbReference type="ARBA" id="ARBA00022448"/>
    </source>
</evidence>
<keyword evidence="5" id="KW-0997">Cell inner membrane</keyword>
<keyword evidence="3" id="KW-0813">Transport</keyword>
<keyword evidence="4" id="KW-1003">Cell membrane</keyword>
<dbReference type="Pfam" id="PF03544">
    <property type="entry name" value="TonB_C"/>
    <property type="match status" value="1"/>
</dbReference>
<evidence type="ECO:0000256" key="5">
    <source>
        <dbReference type="ARBA" id="ARBA00022519"/>
    </source>
</evidence>
<proteinExistence type="inferred from homology"/>
<evidence type="ECO:0000256" key="2">
    <source>
        <dbReference type="ARBA" id="ARBA00006555"/>
    </source>
</evidence>
<dbReference type="GO" id="GO:0055085">
    <property type="term" value="P:transmembrane transport"/>
    <property type="evidence" value="ECO:0007669"/>
    <property type="project" value="InterPro"/>
</dbReference>
<dbReference type="Gene3D" id="3.30.1150.10">
    <property type="match status" value="1"/>
</dbReference>
<keyword evidence="9" id="KW-0472">Membrane</keyword>
<dbReference type="PANTHER" id="PTHR33446:SF2">
    <property type="entry name" value="PROTEIN TONB"/>
    <property type="match status" value="1"/>
</dbReference>
<dbReference type="RefSeq" id="WP_072658836.1">
    <property type="nucleotide sequence ID" value="NZ_BDFD01000003.1"/>
</dbReference>
<keyword evidence="13" id="KW-1185">Reference proteome</keyword>
<evidence type="ECO:0000256" key="1">
    <source>
        <dbReference type="ARBA" id="ARBA00004383"/>
    </source>
</evidence>
<feature type="region of interest" description="Disordered" evidence="10">
    <location>
        <begin position="45"/>
        <end position="68"/>
    </location>
</feature>
<dbReference type="InterPro" id="IPR051045">
    <property type="entry name" value="TonB-dependent_transducer"/>
</dbReference>
<evidence type="ECO:0000313" key="13">
    <source>
        <dbReference type="Proteomes" id="UP000231632"/>
    </source>
</evidence>
<dbReference type="GO" id="GO:0098797">
    <property type="term" value="C:plasma membrane protein complex"/>
    <property type="evidence" value="ECO:0007669"/>
    <property type="project" value="TreeGrafter"/>
</dbReference>
<comment type="subcellular location">
    <subcellularLocation>
        <location evidence="1">Cell inner membrane</location>
        <topology evidence="1">Single-pass membrane protein</topology>
        <orientation evidence="1">Periplasmic side</orientation>
    </subcellularLocation>
</comment>
<evidence type="ECO:0000256" key="6">
    <source>
        <dbReference type="ARBA" id="ARBA00022692"/>
    </source>
</evidence>
<dbReference type="OrthoDB" id="9115347at2"/>
<sequence>MASAAIHGLLFVVWLDLSGSSSAVSQKQTVLEVVSIEAIPEEKPATLPSKPAISENNSAKAPKQVTQRKPAAVVVQPARSSMHQAASQALEAEKPVSAISETESQIAAAVVSQSASNIAQHEQINTLVRNHLESFKFYPASARRRGIEGHVDVAFVLSHNGSADQIKLLQGSGYAMLDRAAMQTVSRAQPFPVDDGSYRFRLRFKRL</sequence>